<dbReference type="GeneID" id="36587550"/>
<evidence type="ECO:0000256" key="2">
    <source>
        <dbReference type="ARBA" id="ARBA00005179"/>
    </source>
</evidence>
<keyword evidence="7" id="KW-0472">Membrane</keyword>
<reference evidence="9 10" key="1">
    <citation type="submission" date="2016-04" db="EMBL/GenBank/DDBJ databases">
        <title>A degradative enzymes factory behind the ericoid mycorrhizal symbiosis.</title>
        <authorList>
            <consortium name="DOE Joint Genome Institute"/>
            <person name="Martino E."/>
            <person name="Morin E."/>
            <person name="Grelet G."/>
            <person name="Kuo A."/>
            <person name="Kohler A."/>
            <person name="Daghino S."/>
            <person name="Barry K."/>
            <person name="Choi C."/>
            <person name="Cichocki N."/>
            <person name="Clum A."/>
            <person name="Copeland A."/>
            <person name="Hainaut M."/>
            <person name="Haridas S."/>
            <person name="Labutti K."/>
            <person name="Lindquist E."/>
            <person name="Lipzen A."/>
            <person name="Khouja H.-R."/>
            <person name="Murat C."/>
            <person name="Ohm R."/>
            <person name="Olson A."/>
            <person name="Spatafora J."/>
            <person name="Veneault-Fourrey C."/>
            <person name="Henrissat B."/>
            <person name="Grigoriev I."/>
            <person name="Martin F."/>
            <person name="Perotto S."/>
        </authorList>
    </citation>
    <scope>NUCLEOTIDE SEQUENCE [LARGE SCALE GENOMIC DNA]</scope>
    <source>
        <strain evidence="9 10">E</strain>
    </source>
</reference>
<keyword evidence="10" id="KW-1185">Reference proteome</keyword>
<comment type="subcellular location">
    <subcellularLocation>
        <location evidence="1">Membrane</location>
        <topology evidence="1">Multi-pass membrane protein</topology>
    </subcellularLocation>
</comment>
<evidence type="ECO:0000256" key="4">
    <source>
        <dbReference type="ARBA" id="ARBA00022679"/>
    </source>
</evidence>
<evidence type="ECO:0000256" key="7">
    <source>
        <dbReference type="ARBA" id="ARBA00023136"/>
    </source>
</evidence>
<dbReference type="PANTHER" id="PTHR31595:SF57">
    <property type="entry name" value="OS04G0481900 PROTEIN"/>
    <property type="match status" value="1"/>
</dbReference>
<accession>A0A2J6TNG9</accession>
<dbReference type="InterPro" id="IPR044851">
    <property type="entry name" value="Wax_synthase"/>
</dbReference>
<evidence type="ECO:0000256" key="5">
    <source>
        <dbReference type="ARBA" id="ARBA00022692"/>
    </source>
</evidence>
<sequence length="395" mass="44502">MFPSFVPDKARPLATRPHLIPSIFLVCLVGTVLPPSLANTLSVSAITLYLSAQIPKATSGKFAQDYMLPIQTLLLITQWLDFCVLHLPDEFSRDEDKEKIPKTWWEKLSWSWSLNTTYRGIGWNWKVKNVPEAAPLSTKKWKFVATEALKACIWYLLYDLCRYPFTVSLYKSMSAPDIFSDSLPKQAFFALMVGIMNYCALNLQYSAGSALAVATGLYTPQDWPPIMGRLSDVSSVRAFWGKFWHQNLRRKLTLPFNLITKYIPIRHGTLVSRYTQLYLAFITTTAIHHIGAMNMPTSSNANNLSQAAFFMLQPAAITLEDFVVYLAKKAGVKESRFTRAIGSAWTFVWFTYTLRFAVAFFANSGVLSEEVLPSAIHEALGLIKRHSGGPGLEEL</sequence>
<evidence type="ECO:0000256" key="1">
    <source>
        <dbReference type="ARBA" id="ARBA00004141"/>
    </source>
</evidence>
<keyword evidence="6" id="KW-1133">Transmembrane helix</keyword>
<keyword evidence="5" id="KW-0812">Transmembrane</keyword>
<dbReference type="AlphaFoldDB" id="A0A2J6TNG9"/>
<dbReference type="PANTHER" id="PTHR31595">
    <property type="entry name" value="LONG-CHAIN-ALCOHOL O-FATTY-ACYLTRANSFERASE 3-RELATED"/>
    <property type="match status" value="1"/>
</dbReference>
<gene>
    <name evidence="9" type="ORF">K444DRAFT_608919</name>
</gene>
<comment type="similarity">
    <text evidence="3">Belongs to the wax synthase family.</text>
</comment>
<dbReference type="GO" id="GO:0016020">
    <property type="term" value="C:membrane"/>
    <property type="evidence" value="ECO:0007669"/>
    <property type="project" value="UniProtKB-SubCell"/>
</dbReference>
<evidence type="ECO:0000256" key="6">
    <source>
        <dbReference type="ARBA" id="ARBA00022989"/>
    </source>
</evidence>
<protein>
    <recommendedName>
        <fullName evidence="8">Wax synthase domain-containing protein</fullName>
    </recommendedName>
</protein>
<dbReference type="EMBL" id="KZ613749">
    <property type="protein sequence ID" value="PMD64560.1"/>
    <property type="molecule type" value="Genomic_DNA"/>
</dbReference>
<dbReference type="Pfam" id="PF13813">
    <property type="entry name" value="MBOAT_2"/>
    <property type="match status" value="1"/>
</dbReference>
<keyword evidence="4" id="KW-0808">Transferase</keyword>
<name>A0A2J6TNG9_9HELO</name>
<organism evidence="9 10">
    <name type="scientific">Hyaloscypha bicolor E</name>
    <dbReference type="NCBI Taxonomy" id="1095630"/>
    <lineage>
        <taxon>Eukaryota</taxon>
        <taxon>Fungi</taxon>
        <taxon>Dikarya</taxon>
        <taxon>Ascomycota</taxon>
        <taxon>Pezizomycotina</taxon>
        <taxon>Leotiomycetes</taxon>
        <taxon>Helotiales</taxon>
        <taxon>Hyaloscyphaceae</taxon>
        <taxon>Hyaloscypha</taxon>
        <taxon>Hyaloscypha bicolor</taxon>
    </lineage>
</organism>
<evidence type="ECO:0000313" key="9">
    <source>
        <dbReference type="EMBL" id="PMD64560.1"/>
    </source>
</evidence>
<evidence type="ECO:0000313" key="10">
    <source>
        <dbReference type="Proteomes" id="UP000235371"/>
    </source>
</evidence>
<evidence type="ECO:0000259" key="8">
    <source>
        <dbReference type="Pfam" id="PF13813"/>
    </source>
</evidence>
<dbReference type="RefSeq" id="XP_024741464.1">
    <property type="nucleotide sequence ID" value="XM_024879473.1"/>
</dbReference>
<dbReference type="GO" id="GO:0006629">
    <property type="term" value="P:lipid metabolic process"/>
    <property type="evidence" value="ECO:0007669"/>
    <property type="project" value="InterPro"/>
</dbReference>
<dbReference type="GO" id="GO:0008374">
    <property type="term" value="F:O-acyltransferase activity"/>
    <property type="evidence" value="ECO:0007669"/>
    <property type="project" value="InterPro"/>
</dbReference>
<dbReference type="InParanoid" id="A0A2J6TNG9"/>
<feature type="domain" description="Wax synthase" evidence="8">
    <location>
        <begin position="223"/>
        <end position="311"/>
    </location>
</feature>
<dbReference type="InterPro" id="IPR032805">
    <property type="entry name" value="Wax_synthase_dom"/>
</dbReference>
<evidence type="ECO:0000256" key="3">
    <source>
        <dbReference type="ARBA" id="ARBA00007282"/>
    </source>
</evidence>
<dbReference type="OrthoDB" id="1077582at2759"/>
<proteinExistence type="inferred from homology"/>
<comment type="pathway">
    <text evidence="2">Secondary metabolite biosynthesis.</text>
</comment>
<dbReference type="Proteomes" id="UP000235371">
    <property type="component" value="Unassembled WGS sequence"/>
</dbReference>